<dbReference type="InterPro" id="IPR037883">
    <property type="entry name" value="Knr4/Smi1-like_sf"/>
</dbReference>
<dbReference type="SMART" id="SM00860">
    <property type="entry name" value="SMI1_KNR4"/>
    <property type="match status" value="1"/>
</dbReference>
<gene>
    <name evidence="2" type="ORF">PTI45_04704</name>
</gene>
<feature type="domain" description="Knr4/Smi1-like" evidence="1">
    <location>
        <begin position="34"/>
        <end position="157"/>
    </location>
</feature>
<sequence length="438" mass="51476">MLQQNLVEWHQQWKQLLHQLELKGADTALLWEEPATDQEIANIEHQLKITLPEELRSLLQDGGKRVMVYWNISYAQTAPFELSGDTGWDIESIDFSDFGDDEQIDQKRYLCFYHAGNGDELVLDLYSNPQRPMVFHWAHETGEFHILAVSLTDFLNKVTELSCIGAEEWQYQPFIDNCGLNLYSKPAKQWQQWIHDYLHFTLEDASQDLNQLIRYTELNGIEDDTVQAFAHYHPDEVLQAWLERIQIEHIQSIKDGLIEYTGLINRHHAADWVRELWDLPEDQRINSYILAYLTAICLPEDEGLERIWRKIEEKEKEKERKLNGYEANTGLKNFHSRKVIHWIKDRVTFPYDGWDQLFAVSNPQSEDYIEWLQGNDAQRQIAISALGKSVQLDQTFHRVEQVESVRVLLEQAMNKAVIKKEKRIIAEALKVLDQYNVQ</sequence>
<protein>
    <recommendedName>
        <fullName evidence="1">Knr4/Smi1-like domain-containing protein</fullName>
    </recommendedName>
</protein>
<proteinExistence type="predicted"/>
<dbReference type="Gene3D" id="3.40.1580.10">
    <property type="entry name" value="SMI1/KNR4-like"/>
    <property type="match status" value="1"/>
</dbReference>
<dbReference type="Pfam" id="PF09346">
    <property type="entry name" value="SMI1_KNR4"/>
    <property type="match status" value="1"/>
</dbReference>
<dbReference type="PATRIC" id="fig|1886670.3.peg.4722"/>
<dbReference type="STRING" id="1886670.PTI45_04704"/>
<name>A0A1E3KX44_9BACL</name>
<evidence type="ECO:0000259" key="1">
    <source>
        <dbReference type="SMART" id="SM00860"/>
    </source>
</evidence>
<comment type="caution">
    <text evidence="2">The sequence shown here is derived from an EMBL/GenBank/DDBJ whole genome shotgun (WGS) entry which is preliminary data.</text>
</comment>
<dbReference type="AlphaFoldDB" id="A0A1E3KX44"/>
<reference evidence="2 3" key="1">
    <citation type="submission" date="2016-08" db="EMBL/GenBank/DDBJ databases">
        <title>Genome sequencing of Paenibacillus sp. TI45-13ar, isolated from Korean traditional nuruk.</title>
        <authorList>
            <person name="Kim S.-J."/>
        </authorList>
    </citation>
    <scope>NUCLEOTIDE SEQUENCE [LARGE SCALE GENOMIC DNA]</scope>
    <source>
        <strain evidence="2 3">TI45-13ar</strain>
    </source>
</reference>
<organism evidence="2 3">
    <name type="scientific">Paenibacillus nuruki</name>
    <dbReference type="NCBI Taxonomy" id="1886670"/>
    <lineage>
        <taxon>Bacteria</taxon>
        <taxon>Bacillati</taxon>
        <taxon>Bacillota</taxon>
        <taxon>Bacilli</taxon>
        <taxon>Bacillales</taxon>
        <taxon>Paenibacillaceae</taxon>
        <taxon>Paenibacillus</taxon>
    </lineage>
</organism>
<evidence type="ECO:0000313" key="3">
    <source>
        <dbReference type="Proteomes" id="UP000094578"/>
    </source>
</evidence>
<dbReference type="InterPro" id="IPR018958">
    <property type="entry name" value="Knr4/Smi1-like_dom"/>
</dbReference>
<accession>A0A1E3KX44</accession>
<keyword evidence="3" id="KW-1185">Reference proteome</keyword>
<dbReference type="Proteomes" id="UP000094578">
    <property type="component" value="Unassembled WGS sequence"/>
</dbReference>
<dbReference type="SUPFAM" id="SSF160631">
    <property type="entry name" value="SMI1/KNR4-like"/>
    <property type="match status" value="1"/>
</dbReference>
<dbReference type="RefSeq" id="WP_069330002.1">
    <property type="nucleotide sequence ID" value="NZ_MDER01000107.1"/>
</dbReference>
<evidence type="ECO:0000313" key="2">
    <source>
        <dbReference type="EMBL" id="ODP25973.1"/>
    </source>
</evidence>
<dbReference type="EMBL" id="MDER01000107">
    <property type="protein sequence ID" value="ODP25973.1"/>
    <property type="molecule type" value="Genomic_DNA"/>
</dbReference>